<accession>A0A3R9EJF0</accession>
<dbReference type="OrthoDB" id="5767052at2"/>
<dbReference type="Proteomes" id="UP000269041">
    <property type="component" value="Unassembled WGS sequence"/>
</dbReference>
<evidence type="ECO:0000313" key="1">
    <source>
        <dbReference type="EMBL" id="RSD31833.1"/>
    </source>
</evidence>
<evidence type="ECO:0008006" key="3">
    <source>
        <dbReference type="Google" id="ProtNLM"/>
    </source>
</evidence>
<sequence length="275" mass="33226">MRKWGLLLLSLFLTGCGTKFVYNNIDWLLIEYLDDFVELTDEQETLLGDKLESFTKWHKQQELPHYIQHLNDLIVLDPQTLTIANVQQQEKKLQAHTQRLLRHIAPDVYILAKQLSDQQVEELMDSIRVRHTRYKKKYQKLSEQEIRDNYRKKMTNNIEDWLGPLSSDQQLWIADWVSQLDITSYDWIEHQTKMRVEINTLLNRRLDDDYFTPHFEQLMFNPTSFYTEKLQQKIEHNRSTAHYYLVKIVNSVSQKQTLHYRQELEDWRDIAVEIQ</sequence>
<dbReference type="RefSeq" id="WP_125320513.1">
    <property type="nucleotide sequence ID" value="NZ_AP024890.1"/>
</dbReference>
<keyword evidence="2" id="KW-1185">Reference proteome</keyword>
<dbReference type="AlphaFoldDB" id="A0A3R9EJF0"/>
<organism evidence="1 2">
    <name type="scientific">Vibrio pectenicida</name>
    <dbReference type="NCBI Taxonomy" id="62763"/>
    <lineage>
        <taxon>Bacteria</taxon>
        <taxon>Pseudomonadati</taxon>
        <taxon>Pseudomonadota</taxon>
        <taxon>Gammaproteobacteria</taxon>
        <taxon>Vibrionales</taxon>
        <taxon>Vibrionaceae</taxon>
        <taxon>Vibrio</taxon>
    </lineage>
</organism>
<comment type="caution">
    <text evidence="1">The sequence shown here is derived from an EMBL/GenBank/DDBJ whole genome shotgun (WGS) entry which is preliminary data.</text>
</comment>
<reference evidence="1 2" key="1">
    <citation type="submission" date="2018-12" db="EMBL/GenBank/DDBJ databases">
        <title>Genomic taxonomy of the Vibrionaceae family.</title>
        <authorList>
            <person name="Gomez-Gil B."/>
            <person name="Enciso-Ibarra K."/>
        </authorList>
    </citation>
    <scope>NUCLEOTIDE SEQUENCE [LARGE SCALE GENOMIC DNA]</scope>
    <source>
        <strain evidence="1 2">CAIM 594</strain>
    </source>
</reference>
<gene>
    <name evidence="1" type="ORF">EJA03_06945</name>
</gene>
<dbReference type="EMBL" id="RSFA01000022">
    <property type="protein sequence ID" value="RSD31833.1"/>
    <property type="molecule type" value="Genomic_DNA"/>
</dbReference>
<dbReference type="PIRSF" id="PIRSF028200">
    <property type="entry name" value="UCP028200"/>
    <property type="match status" value="1"/>
</dbReference>
<proteinExistence type="predicted"/>
<dbReference type="PROSITE" id="PS51257">
    <property type="entry name" value="PROKAR_LIPOPROTEIN"/>
    <property type="match status" value="1"/>
</dbReference>
<evidence type="ECO:0000313" key="2">
    <source>
        <dbReference type="Proteomes" id="UP000269041"/>
    </source>
</evidence>
<dbReference type="InterPro" id="IPR016875">
    <property type="entry name" value="UCP028200"/>
</dbReference>
<protein>
    <recommendedName>
        <fullName evidence="3">Lipoprotein</fullName>
    </recommendedName>
</protein>
<dbReference type="Pfam" id="PF19795">
    <property type="entry name" value="DUF6279"/>
    <property type="match status" value="1"/>
</dbReference>
<name>A0A3R9EJF0_9VIBR</name>